<dbReference type="Proteomes" id="UP000604825">
    <property type="component" value="Unassembled WGS sequence"/>
</dbReference>
<reference evidence="2" key="1">
    <citation type="submission" date="2020-10" db="EMBL/GenBank/DDBJ databases">
        <authorList>
            <person name="Han B."/>
            <person name="Lu T."/>
            <person name="Zhao Q."/>
            <person name="Huang X."/>
            <person name="Zhao Y."/>
        </authorList>
    </citation>
    <scope>NUCLEOTIDE SEQUENCE</scope>
</reference>
<dbReference type="AlphaFoldDB" id="A0A811PKS9"/>
<proteinExistence type="predicted"/>
<organism evidence="2 3">
    <name type="scientific">Miscanthus lutarioriparius</name>
    <dbReference type="NCBI Taxonomy" id="422564"/>
    <lineage>
        <taxon>Eukaryota</taxon>
        <taxon>Viridiplantae</taxon>
        <taxon>Streptophyta</taxon>
        <taxon>Embryophyta</taxon>
        <taxon>Tracheophyta</taxon>
        <taxon>Spermatophyta</taxon>
        <taxon>Magnoliopsida</taxon>
        <taxon>Liliopsida</taxon>
        <taxon>Poales</taxon>
        <taxon>Poaceae</taxon>
        <taxon>PACMAD clade</taxon>
        <taxon>Panicoideae</taxon>
        <taxon>Andropogonodae</taxon>
        <taxon>Andropogoneae</taxon>
        <taxon>Saccharinae</taxon>
        <taxon>Miscanthus</taxon>
    </lineage>
</organism>
<feature type="compositionally biased region" description="Basic residues" evidence="1">
    <location>
        <begin position="1"/>
        <end position="16"/>
    </location>
</feature>
<accession>A0A811PKS9</accession>
<dbReference type="OrthoDB" id="693634at2759"/>
<keyword evidence="3" id="KW-1185">Reference proteome</keyword>
<feature type="region of interest" description="Disordered" evidence="1">
    <location>
        <begin position="1"/>
        <end position="26"/>
    </location>
</feature>
<evidence type="ECO:0000313" key="2">
    <source>
        <dbReference type="EMBL" id="CAD6242996.1"/>
    </source>
</evidence>
<sequence>MGNISKLKRGRSRVTPRRTCQTLTSSSKVEAASMSDKCEIQFDADPIQGASGGPGQVAQVSNFEATHRGQSSRLPLDLLNFPDEFKSLEMDRLLPCDLKNTNPTALQQYNAYLDWFYDSHRGPAPVASLADTASMYLEKENSMVSLWVNSHACSSIRGSIVNKCIVSYMHFAIKGKGEIEHPYAFVAAECLAKEAELICEWLRRGRRIFTDDEYTFCHNIRVAAAELFITCRKWSSHIAAALLGIRKEAEWLIENLKCNFGKSISTSMKIRQFALDFLWEKFHELEPCYAWGNEESSEIEMASESDDDVAKSQDNNDMGDCYDEDYLKLYR</sequence>
<feature type="region of interest" description="Disordered" evidence="1">
    <location>
        <begin position="300"/>
        <end position="319"/>
    </location>
</feature>
<evidence type="ECO:0000256" key="1">
    <source>
        <dbReference type="SAM" id="MobiDB-lite"/>
    </source>
</evidence>
<protein>
    <submittedName>
        <fullName evidence="2">Uncharacterized protein</fullName>
    </submittedName>
</protein>
<name>A0A811PKS9_9POAL</name>
<gene>
    <name evidence="2" type="ORF">NCGR_LOCUS28298</name>
</gene>
<comment type="caution">
    <text evidence="2">The sequence shown here is derived from an EMBL/GenBank/DDBJ whole genome shotgun (WGS) entry which is preliminary data.</text>
</comment>
<dbReference type="EMBL" id="CAJGYO010000007">
    <property type="protein sequence ID" value="CAD6242996.1"/>
    <property type="molecule type" value="Genomic_DNA"/>
</dbReference>
<evidence type="ECO:0000313" key="3">
    <source>
        <dbReference type="Proteomes" id="UP000604825"/>
    </source>
</evidence>